<dbReference type="Proteomes" id="UP000823615">
    <property type="component" value="Unassembled WGS sequence"/>
</dbReference>
<evidence type="ECO:0000313" key="3">
    <source>
        <dbReference type="Proteomes" id="UP000823615"/>
    </source>
</evidence>
<protein>
    <submittedName>
        <fullName evidence="2">MBL fold metallo-hydrolase</fullName>
    </submittedName>
</protein>
<dbReference type="Pfam" id="PF12706">
    <property type="entry name" value="Lactamase_B_2"/>
    <property type="match status" value="1"/>
</dbReference>
<dbReference type="SUPFAM" id="SSF56281">
    <property type="entry name" value="Metallo-hydrolase/oxidoreductase"/>
    <property type="match status" value="1"/>
</dbReference>
<evidence type="ECO:0000313" key="2">
    <source>
        <dbReference type="EMBL" id="MBO8435440.1"/>
    </source>
</evidence>
<dbReference type="CDD" id="cd16279">
    <property type="entry name" value="metallo-hydrolase-like_MBL-fold"/>
    <property type="match status" value="1"/>
</dbReference>
<reference evidence="2" key="1">
    <citation type="submission" date="2020-10" db="EMBL/GenBank/DDBJ databases">
        <authorList>
            <person name="Gilroy R."/>
        </authorList>
    </citation>
    <scope>NUCLEOTIDE SEQUENCE</scope>
    <source>
        <strain evidence="2">7293</strain>
    </source>
</reference>
<dbReference type="Gene3D" id="3.60.15.10">
    <property type="entry name" value="Ribonuclease Z/Hydroxyacylglutathione hydrolase-like"/>
    <property type="match status" value="1"/>
</dbReference>
<dbReference type="AlphaFoldDB" id="A0A9D9H1J5"/>
<sequence length="256" mass="28951">MTRIEFLGTGTSHGVPVIGCHCPVCTSSDPKDKRWRSSIWISRGSTSVVIDTGYEFRLQSLRAGIDKIDAVLYTHQHSDHLMGLDDLRVFTDEQKLPVYGRGDVLEAIERIFPYAFTDMPYKGIPRLEAVKIDDRATFSIGEINFTLIPVMHGCMRIAGYRFGNVAYLTDVSDILYDENAEALDGVKTLVIGALRDKPHWSHFTFEQACENARLIKAEKVYFTHINHATSYCDINRRFMPYAESAYDGLVLEVADD</sequence>
<reference evidence="2" key="2">
    <citation type="journal article" date="2021" name="PeerJ">
        <title>Extensive microbial diversity within the chicken gut microbiome revealed by metagenomics and culture.</title>
        <authorList>
            <person name="Gilroy R."/>
            <person name="Ravi A."/>
            <person name="Getino M."/>
            <person name="Pursley I."/>
            <person name="Horton D.L."/>
            <person name="Alikhan N.F."/>
            <person name="Baker D."/>
            <person name="Gharbi K."/>
            <person name="Hall N."/>
            <person name="Watson M."/>
            <person name="Adriaenssens E.M."/>
            <person name="Foster-Nyarko E."/>
            <person name="Jarju S."/>
            <person name="Secka A."/>
            <person name="Antonio M."/>
            <person name="Oren A."/>
            <person name="Chaudhuri R.R."/>
            <person name="La Ragione R."/>
            <person name="Hildebrand F."/>
            <person name="Pallen M.J."/>
        </authorList>
    </citation>
    <scope>NUCLEOTIDE SEQUENCE</scope>
    <source>
        <strain evidence="2">7293</strain>
    </source>
</reference>
<dbReference type="PANTHER" id="PTHR42663:SF6">
    <property type="entry name" value="HYDROLASE C777.06C-RELATED"/>
    <property type="match status" value="1"/>
</dbReference>
<proteinExistence type="predicted"/>
<comment type="caution">
    <text evidence="2">The sequence shown here is derived from an EMBL/GenBank/DDBJ whole genome shotgun (WGS) entry which is preliminary data.</text>
</comment>
<gene>
    <name evidence="2" type="ORF">IAA97_00445</name>
</gene>
<dbReference type="InterPro" id="IPR036866">
    <property type="entry name" value="RibonucZ/Hydroxyglut_hydro"/>
</dbReference>
<dbReference type="EMBL" id="JADIMT010000007">
    <property type="protein sequence ID" value="MBO8435440.1"/>
    <property type="molecule type" value="Genomic_DNA"/>
</dbReference>
<evidence type="ECO:0000259" key="1">
    <source>
        <dbReference type="SMART" id="SM00849"/>
    </source>
</evidence>
<dbReference type="InterPro" id="IPR001279">
    <property type="entry name" value="Metallo-B-lactamas"/>
</dbReference>
<organism evidence="2 3">
    <name type="scientific">Candidatus Ornithospirochaeta stercoripullorum</name>
    <dbReference type="NCBI Taxonomy" id="2840899"/>
    <lineage>
        <taxon>Bacteria</taxon>
        <taxon>Pseudomonadati</taxon>
        <taxon>Spirochaetota</taxon>
        <taxon>Spirochaetia</taxon>
        <taxon>Spirochaetales</taxon>
        <taxon>Spirochaetaceae</taxon>
        <taxon>Spirochaetaceae incertae sedis</taxon>
        <taxon>Candidatus Ornithospirochaeta</taxon>
    </lineage>
</organism>
<feature type="domain" description="Metallo-beta-lactamase" evidence="1">
    <location>
        <begin position="36"/>
        <end position="224"/>
    </location>
</feature>
<name>A0A9D9H1J5_9SPIO</name>
<dbReference type="SMART" id="SM00849">
    <property type="entry name" value="Lactamase_B"/>
    <property type="match status" value="1"/>
</dbReference>
<dbReference type="PANTHER" id="PTHR42663">
    <property type="entry name" value="HYDROLASE C777.06C-RELATED-RELATED"/>
    <property type="match status" value="1"/>
</dbReference>
<accession>A0A9D9H1J5</accession>